<dbReference type="AlphaFoldDB" id="A0A8J3WK75"/>
<gene>
    <name evidence="1" type="ORF">Psi01_11560</name>
</gene>
<reference evidence="1 2" key="1">
    <citation type="submission" date="2021-01" db="EMBL/GenBank/DDBJ databases">
        <title>Whole genome shotgun sequence of Planobispora siamensis NBRC 107568.</title>
        <authorList>
            <person name="Komaki H."/>
            <person name="Tamura T."/>
        </authorList>
    </citation>
    <scope>NUCLEOTIDE SEQUENCE [LARGE SCALE GENOMIC DNA]</scope>
    <source>
        <strain evidence="1 2">NBRC 107568</strain>
    </source>
</reference>
<protein>
    <submittedName>
        <fullName evidence="1">Uncharacterized protein</fullName>
    </submittedName>
</protein>
<dbReference type="EMBL" id="BOOJ01000012">
    <property type="protein sequence ID" value="GIH90526.1"/>
    <property type="molecule type" value="Genomic_DNA"/>
</dbReference>
<name>A0A8J3WK75_9ACTN</name>
<proteinExistence type="predicted"/>
<evidence type="ECO:0000313" key="1">
    <source>
        <dbReference type="EMBL" id="GIH90526.1"/>
    </source>
</evidence>
<organism evidence="1 2">
    <name type="scientific">Planobispora siamensis</name>
    <dbReference type="NCBI Taxonomy" id="936338"/>
    <lineage>
        <taxon>Bacteria</taxon>
        <taxon>Bacillati</taxon>
        <taxon>Actinomycetota</taxon>
        <taxon>Actinomycetes</taxon>
        <taxon>Streptosporangiales</taxon>
        <taxon>Streptosporangiaceae</taxon>
        <taxon>Planobispora</taxon>
    </lineage>
</organism>
<accession>A0A8J3WK75</accession>
<evidence type="ECO:0000313" key="2">
    <source>
        <dbReference type="Proteomes" id="UP000619788"/>
    </source>
</evidence>
<sequence length="68" mass="6749">MHWANFTPSACDDAEGLAEAAGPPAEATPVFGACPQAASAASETSATAVLALLISVSSLSQQMKREGG</sequence>
<keyword evidence="2" id="KW-1185">Reference proteome</keyword>
<comment type="caution">
    <text evidence="1">The sequence shown here is derived from an EMBL/GenBank/DDBJ whole genome shotgun (WGS) entry which is preliminary data.</text>
</comment>
<dbReference type="Proteomes" id="UP000619788">
    <property type="component" value="Unassembled WGS sequence"/>
</dbReference>